<dbReference type="EMBL" id="LR031358">
    <property type="protein sequence ID" value="VDB97749.1"/>
    <property type="molecule type" value="Genomic_DNA"/>
</dbReference>
<feature type="region of interest" description="Disordered" evidence="1">
    <location>
        <begin position="27"/>
        <end position="56"/>
    </location>
</feature>
<dbReference type="AlphaFoldDB" id="A0AAQ2UR56"/>
<dbReference type="Proteomes" id="UP000294726">
    <property type="component" value="Chromosome"/>
</dbReference>
<gene>
    <name evidence="2" type="ORF">OENI_0681</name>
</gene>
<dbReference type="GeneID" id="75066206"/>
<dbReference type="RefSeq" id="WP_002818565.1">
    <property type="nucleotide sequence ID" value="NZ_CP038451.1"/>
</dbReference>
<sequence>MPLKNNKSKKQGQIKKTIKETKEILSNAKDLAEDRAEDIKKNLNNEDDEESKKQKK</sequence>
<accession>A0AAQ2UR56</accession>
<organism evidence="2 3">
    <name type="scientific">Oenococcus oeni</name>
    <name type="common">Leuconostoc oenos</name>
    <dbReference type="NCBI Taxonomy" id="1247"/>
    <lineage>
        <taxon>Bacteria</taxon>
        <taxon>Bacillati</taxon>
        <taxon>Bacillota</taxon>
        <taxon>Bacilli</taxon>
        <taxon>Lactobacillales</taxon>
        <taxon>Lactobacillaceae</taxon>
        <taxon>Oenococcus</taxon>
    </lineage>
</organism>
<proteinExistence type="predicted"/>
<evidence type="ECO:0000256" key="1">
    <source>
        <dbReference type="SAM" id="MobiDB-lite"/>
    </source>
</evidence>
<name>A0AAQ2UR56_OENOE</name>
<feature type="compositionally biased region" description="Basic and acidic residues" evidence="1">
    <location>
        <begin position="30"/>
        <end position="44"/>
    </location>
</feature>
<protein>
    <submittedName>
        <fullName evidence="2">Uncharacterized protein</fullName>
    </submittedName>
</protein>
<evidence type="ECO:0000313" key="2">
    <source>
        <dbReference type="EMBL" id="VDB97749.1"/>
    </source>
</evidence>
<evidence type="ECO:0000313" key="3">
    <source>
        <dbReference type="Proteomes" id="UP000294726"/>
    </source>
</evidence>
<reference evidence="2 3" key="1">
    <citation type="submission" date="2018-08" db="EMBL/GenBank/DDBJ databases">
        <authorList>
            <person name="Lorentzen P. G. S. M."/>
        </authorList>
    </citation>
    <scope>NUCLEOTIDE SEQUENCE [LARGE SCALE GENOMIC DNA]</scope>
    <source>
        <strain evidence="2 3">CRBO_1381</strain>
    </source>
</reference>